<protein>
    <submittedName>
        <fullName evidence="1">Uncharacterized protein</fullName>
    </submittedName>
</protein>
<sequence length="95" mass="10730">MKLEAIAKRERELGRRQLRTRSGPAFWRSLRLLFRLLKMEIELLFGIFLVASNFIYGVHSTVFTIKNNCPHVIAPATLTGKGDSVLTGFELAPQA</sequence>
<accession>A0ACB9DIK4</accession>
<name>A0ACB9DIK4_ARCLA</name>
<reference evidence="1 2" key="2">
    <citation type="journal article" date="2022" name="Mol. Ecol. Resour.">
        <title>The genomes of chicory, endive, great burdock and yacon provide insights into Asteraceae paleo-polyploidization history and plant inulin production.</title>
        <authorList>
            <person name="Fan W."/>
            <person name="Wang S."/>
            <person name="Wang H."/>
            <person name="Wang A."/>
            <person name="Jiang F."/>
            <person name="Liu H."/>
            <person name="Zhao H."/>
            <person name="Xu D."/>
            <person name="Zhang Y."/>
        </authorList>
    </citation>
    <scope>NUCLEOTIDE SEQUENCE [LARGE SCALE GENOMIC DNA]</scope>
    <source>
        <strain evidence="2">cv. Niubang</strain>
    </source>
</reference>
<proteinExistence type="predicted"/>
<organism evidence="1 2">
    <name type="scientific">Arctium lappa</name>
    <name type="common">Greater burdock</name>
    <name type="synonym">Lappa major</name>
    <dbReference type="NCBI Taxonomy" id="4217"/>
    <lineage>
        <taxon>Eukaryota</taxon>
        <taxon>Viridiplantae</taxon>
        <taxon>Streptophyta</taxon>
        <taxon>Embryophyta</taxon>
        <taxon>Tracheophyta</taxon>
        <taxon>Spermatophyta</taxon>
        <taxon>Magnoliopsida</taxon>
        <taxon>eudicotyledons</taxon>
        <taxon>Gunneridae</taxon>
        <taxon>Pentapetalae</taxon>
        <taxon>asterids</taxon>
        <taxon>campanulids</taxon>
        <taxon>Asterales</taxon>
        <taxon>Asteraceae</taxon>
        <taxon>Carduoideae</taxon>
        <taxon>Cardueae</taxon>
        <taxon>Arctiinae</taxon>
        <taxon>Arctium</taxon>
    </lineage>
</organism>
<evidence type="ECO:0000313" key="1">
    <source>
        <dbReference type="EMBL" id="KAI3746357.1"/>
    </source>
</evidence>
<gene>
    <name evidence="1" type="ORF">L6452_08787</name>
</gene>
<keyword evidence="2" id="KW-1185">Reference proteome</keyword>
<comment type="caution">
    <text evidence="1">The sequence shown here is derived from an EMBL/GenBank/DDBJ whole genome shotgun (WGS) entry which is preliminary data.</text>
</comment>
<dbReference type="Proteomes" id="UP001055879">
    <property type="component" value="Linkage Group LG03"/>
</dbReference>
<evidence type="ECO:0000313" key="2">
    <source>
        <dbReference type="Proteomes" id="UP001055879"/>
    </source>
</evidence>
<dbReference type="EMBL" id="CM042049">
    <property type="protein sequence ID" value="KAI3746357.1"/>
    <property type="molecule type" value="Genomic_DNA"/>
</dbReference>
<reference evidence="2" key="1">
    <citation type="journal article" date="2022" name="Mol. Ecol. Resour.">
        <title>The genomes of chicory, endive, great burdock and yacon provide insights into Asteraceae palaeo-polyploidization history and plant inulin production.</title>
        <authorList>
            <person name="Fan W."/>
            <person name="Wang S."/>
            <person name="Wang H."/>
            <person name="Wang A."/>
            <person name="Jiang F."/>
            <person name="Liu H."/>
            <person name="Zhao H."/>
            <person name="Xu D."/>
            <person name="Zhang Y."/>
        </authorList>
    </citation>
    <scope>NUCLEOTIDE SEQUENCE [LARGE SCALE GENOMIC DNA]</scope>
    <source>
        <strain evidence="2">cv. Niubang</strain>
    </source>
</reference>